<dbReference type="InterPro" id="IPR050838">
    <property type="entry name" value="Ketopantoate_reductase"/>
</dbReference>
<sequence length="238" mass="26820">MIIDIVGGGSLGLLYGSRMVLSGQSIRLWCRSMKQVELLRSQGLYISEEGAVTVKLEPHQFEANIIENFSEIWCQRPGDWLLLMTKQKDVLNVCRNYIEGIRSYLHLYHPPGVICFQNGTGHVESIQDILQGWDVYTAITTEGAKRISGYEIFHAGRGDTWIGISGKSNLFITELKRLEIRADSLINGLQQAGFKALLSNDIDEIMYRKLLMNAVINPLTSLWRVTNGQLLDSSQRMG</sequence>
<dbReference type="InterPro" id="IPR008927">
    <property type="entry name" value="6-PGluconate_DH-like_C_sf"/>
</dbReference>
<dbReference type="SUPFAM" id="SSF48179">
    <property type="entry name" value="6-phosphogluconate dehydrogenase C-terminal domain-like"/>
    <property type="match status" value="1"/>
</dbReference>
<evidence type="ECO:0000313" key="6">
    <source>
        <dbReference type="EMBL" id="GAF07070.1"/>
    </source>
</evidence>
<dbReference type="SUPFAM" id="SSF51735">
    <property type="entry name" value="NAD(P)-binding Rossmann-fold domains"/>
    <property type="match status" value="1"/>
</dbReference>
<dbReference type="Pfam" id="PF08546">
    <property type="entry name" value="ApbA_C"/>
    <property type="match status" value="1"/>
</dbReference>
<reference evidence="6 7" key="1">
    <citation type="journal article" date="2014" name="Genome Announc.">
        <title>Draft Genome Sequence of Paenibacillus pini JCM 16418T, Isolated from the Rhizosphere of Pine Tree.</title>
        <authorList>
            <person name="Yuki M."/>
            <person name="Oshima K."/>
            <person name="Suda W."/>
            <person name="Oshida Y."/>
            <person name="Kitamura K."/>
            <person name="Iida Y."/>
            <person name="Hattori M."/>
            <person name="Ohkuma M."/>
        </authorList>
    </citation>
    <scope>NUCLEOTIDE SEQUENCE [LARGE SCALE GENOMIC DNA]</scope>
    <source>
        <strain evidence="6 7">JCM 16418</strain>
    </source>
</reference>
<feature type="domain" description="Ketopantoate reductase N-terminal" evidence="4">
    <location>
        <begin position="4"/>
        <end position="164"/>
    </location>
</feature>
<evidence type="ECO:0000256" key="2">
    <source>
        <dbReference type="ARBA" id="ARBA00022857"/>
    </source>
</evidence>
<gene>
    <name evidence="6" type="ORF">JCM16418_1058</name>
</gene>
<accession>W7Y838</accession>
<proteinExistence type="inferred from homology"/>
<dbReference type="STRING" id="1236976.JCM16418_1058"/>
<evidence type="ECO:0000313" key="7">
    <source>
        <dbReference type="Proteomes" id="UP000019364"/>
    </source>
</evidence>
<dbReference type="Pfam" id="PF02558">
    <property type="entry name" value="ApbA"/>
    <property type="match status" value="1"/>
</dbReference>
<dbReference type="InterPro" id="IPR013328">
    <property type="entry name" value="6PGD_dom2"/>
</dbReference>
<evidence type="ECO:0000256" key="3">
    <source>
        <dbReference type="ARBA" id="ARBA00023002"/>
    </source>
</evidence>
<dbReference type="GO" id="GO:0005737">
    <property type="term" value="C:cytoplasm"/>
    <property type="evidence" value="ECO:0007669"/>
    <property type="project" value="TreeGrafter"/>
</dbReference>
<dbReference type="EMBL" id="BAVZ01000002">
    <property type="protein sequence ID" value="GAF07070.1"/>
    <property type="molecule type" value="Genomic_DNA"/>
</dbReference>
<dbReference type="InterPro" id="IPR013332">
    <property type="entry name" value="KPR_N"/>
</dbReference>
<dbReference type="Gene3D" id="1.10.1040.10">
    <property type="entry name" value="N-(1-d-carboxylethyl)-l-norvaline Dehydrogenase, domain 2"/>
    <property type="match status" value="1"/>
</dbReference>
<evidence type="ECO:0000259" key="4">
    <source>
        <dbReference type="Pfam" id="PF02558"/>
    </source>
</evidence>
<dbReference type="AlphaFoldDB" id="W7Y838"/>
<name>W7Y838_9BACL</name>
<keyword evidence="2" id="KW-0521">NADP</keyword>
<keyword evidence="3" id="KW-0560">Oxidoreductase</keyword>
<dbReference type="eggNOG" id="COG1893">
    <property type="taxonomic scope" value="Bacteria"/>
</dbReference>
<comment type="similarity">
    <text evidence="1">Belongs to the ketopantoate reductase family.</text>
</comment>
<dbReference type="InterPro" id="IPR036291">
    <property type="entry name" value="NAD(P)-bd_dom_sf"/>
</dbReference>
<comment type="caution">
    <text evidence="6">The sequence shown here is derived from an EMBL/GenBank/DDBJ whole genome shotgun (WGS) entry which is preliminary data.</text>
</comment>
<dbReference type="GO" id="GO:0050661">
    <property type="term" value="F:NADP binding"/>
    <property type="evidence" value="ECO:0007669"/>
    <property type="project" value="TreeGrafter"/>
</dbReference>
<evidence type="ECO:0000256" key="1">
    <source>
        <dbReference type="ARBA" id="ARBA00007870"/>
    </source>
</evidence>
<protein>
    <submittedName>
        <fullName evidence="6">2-dehydropantoate 2-reductase</fullName>
    </submittedName>
</protein>
<dbReference type="PANTHER" id="PTHR43765">
    <property type="entry name" value="2-DEHYDROPANTOATE 2-REDUCTASE-RELATED"/>
    <property type="match status" value="1"/>
</dbReference>
<dbReference type="Proteomes" id="UP000019364">
    <property type="component" value="Unassembled WGS sequence"/>
</dbReference>
<dbReference type="GO" id="GO:0008677">
    <property type="term" value="F:2-dehydropantoate 2-reductase activity"/>
    <property type="evidence" value="ECO:0007669"/>
    <property type="project" value="TreeGrafter"/>
</dbReference>
<dbReference type="Gene3D" id="3.40.50.720">
    <property type="entry name" value="NAD(P)-binding Rossmann-like Domain"/>
    <property type="match status" value="1"/>
</dbReference>
<evidence type="ECO:0000259" key="5">
    <source>
        <dbReference type="Pfam" id="PF08546"/>
    </source>
</evidence>
<keyword evidence="7" id="KW-1185">Reference proteome</keyword>
<organism evidence="6 7">
    <name type="scientific">Paenibacillus pini JCM 16418</name>
    <dbReference type="NCBI Taxonomy" id="1236976"/>
    <lineage>
        <taxon>Bacteria</taxon>
        <taxon>Bacillati</taxon>
        <taxon>Bacillota</taxon>
        <taxon>Bacilli</taxon>
        <taxon>Bacillales</taxon>
        <taxon>Paenibacillaceae</taxon>
        <taxon>Paenibacillus</taxon>
    </lineage>
</organism>
<dbReference type="PANTHER" id="PTHR43765:SF2">
    <property type="entry name" value="2-DEHYDROPANTOATE 2-REDUCTASE"/>
    <property type="match status" value="1"/>
</dbReference>
<dbReference type="OrthoDB" id="9800163at2"/>
<feature type="domain" description="Ketopantoate reductase C-terminal" evidence="5">
    <location>
        <begin position="201"/>
        <end position="235"/>
    </location>
</feature>
<dbReference type="InterPro" id="IPR013752">
    <property type="entry name" value="KPA_reductase"/>
</dbReference>